<accession>A0A150WTH9</accession>
<organism evidence="1 2">
    <name type="scientific">Bdellovibrio bacteriovorus</name>
    <dbReference type="NCBI Taxonomy" id="959"/>
    <lineage>
        <taxon>Bacteria</taxon>
        <taxon>Pseudomonadati</taxon>
        <taxon>Bdellovibrionota</taxon>
        <taxon>Bdellovibrionia</taxon>
        <taxon>Bdellovibrionales</taxon>
        <taxon>Pseudobdellovibrionaceae</taxon>
        <taxon>Bdellovibrio</taxon>
    </lineage>
</organism>
<dbReference type="RefSeq" id="WP_063243149.1">
    <property type="nucleotide sequence ID" value="NZ_LUKF01000006.1"/>
</dbReference>
<comment type="caution">
    <text evidence="1">The sequence shown here is derived from an EMBL/GenBank/DDBJ whole genome shotgun (WGS) entry which is preliminary data.</text>
</comment>
<dbReference type="Proteomes" id="UP000075391">
    <property type="component" value="Unassembled WGS sequence"/>
</dbReference>
<protein>
    <submittedName>
        <fullName evidence="1">Uncharacterized protein</fullName>
    </submittedName>
</protein>
<dbReference type="OrthoDB" id="5289399at2"/>
<evidence type="ECO:0000313" key="1">
    <source>
        <dbReference type="EMBL" id="KYG69795.1"/>
    </source>
</evidence>
<proteinExistence type="predicted"/>
<evidence type="ECO:0000313" key="2">
    <source>
        <dbReference type="Proteomes" id="UP000075391"/>
    </source>
</evidence>
<sequence>MRGFLKGVFLVTTLLLTFPAFGNELELIFYRAPSPLNWSTPGSLVRSTFKNLKFKVGNHPYPHGISHVNVRLQCGKNSSVYRGMTSKKSNFSYAWDFLIEGKALDTFLINVKGRFYTEQEIRSWLPILKSKGYVRTLKVLLNDSQCARAERYLSMYEDLGLQHIYGGLRSLPLQGEGAGCAAFAVSFLQILDLFPVEIDEYWKRRLYVPLEILSTQERKARIGAIGYMRGIDRSWALPSEKHIVLDFWDPEKMFQWQAHMLSRKRQLPAYMSWEKDPGNIFERLVWDARNYLTPTTYFFQYRRGVLEKTVNYHIKNRERLLTREEVLDRSSQECRNFSVCR</sequence>
<reference evidence="1 2" key="1">
    <citation type="submission" date="2016-03" db="EMBL/GenBank/DDBJ databases">
        <authorList>
            <person name="Ploux O."/>
        </authorList>
    </citation>
    <scope>NUCLEOTIDE SEQUENCE [LARGE SCALE GENOMIC DNA]</scope>
    <source>
        <strain evidence="1 2">BER2</strain>
    </source>
</reference>
<gene>
    <name evidence="1" type="ORF">AZI85_16220</name>
</gene>
<dbReference type="AlphaFoldDB" id="A0A150WTH9"/>
<dbReference type="EMBL" id="LUKF01000006">
    <property type="protein sequence ID" value="KYG69795.1"/>
    <property type="molecule type" value="Genomic_DNA"/>
</dbReference>
<name>A0A150WTH9_BDEBC</name>